<dbReference type="STRING" id="1089553.Tph_c14170"/>
<dbReference type="HOGENOM" id="CLU_024125_1_1_9"/>
<evidence type="ECO:0000313" key="3">
    <source>
        <dbReference type="Proteomes" id="UP000000467"/>
    </source>
</evidence>
<evidence type="ECO:0000313" key="2">
    <source>
        <dbReference type="EMBL" id="AFV11626.1"/>
    </source>
</evidence>
<organism evidence="2 3">
    <name type="scientific">Thermacetogenium phaeum (strain ATCC BAA-254 / DSM 26808 / PB)</name>
    <dbReference type="NCBI Taxonomy" id="1089553"/>
    <lineage>
        <taxon>Bacteria</taxon>
        <taxon>Bacillati</taxon>
        <taxon>Bacillota</taxon>
        <taxon>Clostridia</taxon>
        <taxon>Thermoanaerobacterales</taxon>
        <taxon>Thermoanaerobacteraceae</taxon>
        <taxon>Thermacetogenium</taxon>
    </lineage>
</organism>
<dbReference type="InterPro" id="IPR049945">
    <property type="entry name" value="AAA_22"/>
</dbReference>
<dbReference type="EMBL" id="CP003732">
    <property type="protein sequence ID" value="AFV11626.1"/>
    <property type="molecule type" value="Genomic_DNA"/>
</dbReference>
<reference evidence="2 3" key="1">
    <citation type="journal article" date="2012" name="BMC Genomics">
        <title>Genome-guided analysis of physiological and morphological traits of the fermentative acetate oxidizer Thermacetogenium phaeum.</title>
        <authorList>
            <person name="Oehler D."/>
            <person name="Poehlein A."/>
            <person name="Leimbach A."/>
            <person name="Muller N."/>
            <person name="Daniel R."/>
            <person name="Gottschalk G."/>
            <person name="Schink B."/>
        </authorList>
    </citation>
    <scope>NUCLEOTIDE SEQUENCE [LARGE SCALE GENOMIC DNA]</scope>
    <source>
        <strain evidence="3">ATCC BAA-254 / DSM 26808 / PB</strain>
    </source>
</reference>
<dbReference type="RefSeq" id="WP_015050506.1">
    <property type="nucleotide sequence ID" value="NZ_KI912609.1"/>
</dbReference>
<dbReference type="KEGG" id="tpz:Tph_c14170"/>
<dbReference type="Proteomes" id="UP000000467">
    <property type="component" value="Chromosome"/>
</dbReference>
<dbReference type="PANTHER" id="PTHR35894">
    <property type="entry name" value="GENERAL SECRETION PATHWAY PROTEIN A-RELATED"/>
    <property type="match status" value="1"/>
</dbReference>
<dbReference type="AlphaFoldDB" id="K4LF13"/>
<dbReference type="SMART" id="SM00382">
    <property type="entry name" value="AAA"/>
    <property type="match status" value="1"/>
</dbReference>
<dbReference type="Pfam" id="PF13401">
    <property type="entry name" value="AAA_22"/>
    <property type="match status" value="1"/>
</dbReference>
<gene>
    <name evidence="2" type="ordered locus">Tph_c14170</name>
</gene>
<dbReference type="PANTHER" id="PTHR35894:SF1">
    <property type="entry name" value="PHOSPHORIBULOKINASE _ URIDINE KINASE FAMILY"/>
    <property type="match status" value="1"/>
</dbReference>
<protein>
    <submittedName>
        <fullName evidence="2">AAA+ type ATPase</fullName>
    </submittedName>
</protein>
<name>K4LF13_THEPS</name>
<dbReference type="InterPro" id="IPR003593">
    <property type="entry name" value="AAA+_ATPase"/>
</dbReference>
<dbReference type="CDD" id="cd00009">
    <property type="entry name" value="AAA"/>
    <property type="match status" value="1"/>
</dbReference>
<dbReference type="GO" id="GO:0016887">
    <property type="term" value="F:ATP hydrolysis activity"/>
    <property type="evidence" value="ECO:0007669"/>
    <property type="project" value="InterPro"/>
</dbReference>
<feature type="domain" description="AAA+ ATPase" evidence="1">
    <location>
        <begin position="41"/>
        <end position="189"/>
    </location>
</feature>
<evidence type="ECO:0000259" key="1">
    <source>
        <dbReference type="SMART" id="SM00382"/>
    </source>
</evidence>
<dbReference type="Gene3D" id="3.40.50.300">
    <property type="entry name" value="P-loop containing nucleotide triphosphate hydrolases"/>
    <property type="match status" value="1"/>
</dbReference>
<sequence length="251" mass="28223">MYRAFYSLSGEPFSKGIAPENCFSSRNWSEAKARLQYLVKARGIGVLVGEPGSGKTFALRSLAAGLNPALYRVIYLPLSTGTVMDFYRGLAGGLGEEPKFRKIDLFEQIQRSVLNLFQEKKSTPVFILDEMHLASPKFLLDLSILFNFSMDSLNPFVFVLSGLPFLLNRLGLSQTQSLAQRVVMRYKMEPLERDEVKDRTPPEAGRSQSYPVHRVGYRGHRFQLPGLAENGEQSCRHRSYAWRSAQGVSCG</sequence>
<keyword evidence="3" id="KW-1185">Reference proteome</keyword>
<proteinExistence type="predicted"/>
<accession>K4LF13</accession>
<dbReference type="eggNOG" id="COG3267">
    <property type="taxonomic scope" value="Bacteria"/>
</dbReference>
<dbReference type="SUPFAM" id="SSF52540">
    <property type="entry name" value="P-loop containing nucleoside triphosphate hydrolases"/>
    <property type="match status" value="1"/>
</dbReference>
<dbReference type="InterPro" id="IPR027417">
    <property type="entry name" value="P-loop_NTPase"/>
</dbReference>
<dbReference type="InterPro" id="IPR052026">
    <property type="entry name" value="ExeA_AAA_ATPase_DNA-bind"/>
</dbReference>